<organism evidence="3 4">
    <name type="scientific">Trichoderma cornu-damae</name>
    <dbReference type="NCBI Taxonomy" id="654480"/>
    <lineage>
        <taxon>Eukaryota</taxon>
        <taxon>Fungi</taxon>
        <taxon>Dikarya</taxon>
        <taxon>Ascomycota</taxon>
        <taxon>Pezizomycotina</taxon>
        <taxon>Sordariomycetes</taxon>
        <taxon>Hypocreomycetidae</taxon>
        <taxon>Hypocreales</taxon>
        <taxon>Hypocreaceae</taxon>
        <taxon>Trichoderma</taxon>
    </lineage>
</organism>
<dbReference type="PRINTS" id="PR00081">
    <property type="entry name" value="GDHRDH"/>
</dbReference>
<gene>
    <name evidence="3" type="ORF">Trco_004063</name>
</gene>
<evidence type="ECO:0000313" key="3">
    <source>
        <dbReference type="EMBL" id="KAH6607750.1"/>
    </source>
</evidence>
<accession>A0A9P8QLS4</accession>
<dbReference type="InterPro" id="IPR002347">
    <property type="entry name" value="SDR_fam"/>
</dbReference>
<evidence type="ECO:0000256" key="1">
    <source>
        <dbReference type="ARBA" id="ARBA00006484"/>
    </source>
</evidence>
<dbReference type="Pfam" id="PF00106">
    <property type="entry name" value="adh_short"/>
    <property type="match status" value="1"/>
</dbReference>
<keyword evidence="4" id="KW-1185">Reference proteome</keyword>
<dbReference type="EMBL" id="JAIWOZ010000003">
    <property type="protein sequence ID" value="KAH6607750.1"/>
    <property type="molecule type" value="Genomic_DNA"/>
</dbReference>
<dbReference type="InterPro" id="IPR036291">
    <property type="entry name" value="NAD(P)-bd_dom_sf"/>
</dbReference>
<dbReference type="SUPFAM" id="SSF51735">
    <property type="entry name" value="NAD(P)-binding Rossmann-fold domains"/>
    <property type="match status" value="1"/>
</dbReference>
<dbReference type="AlphaFoldDB" id="A0A9P8QLS4"/>
<dbReference type="PANTHER" id="PTHR24320:SF283">
    <property type="entry name" value="RETINOL DEHYDROGENASE 11"/>
    <property type="match status" value="1"/>
</dbReference>
<keyword evidence="2" id="KW-0560">Oxidoreductase</keyword>
<protein>
    <recommendedName>
        <fullName evidence="5">Short-chain dehydrogenase</fullName>
    </recommendedName>
</protein>
<comment type="similarity">
    <text evidence="1">Belongs to the short-chain dehydrogenases/reductases (SDR) family.</text>
</comment>
<dbReference type="GO" id="GO:0016491">
    <property type="term" value="F:oxidoreductase activity"/>
    <property type="evidence" value="ECO:0007669"/>
    <property type="project" value="UniProtKB-KW"/>
</dbReference>
<evidence type="ECO:0000256" key="2">
    <source>
        <dbReference type="ARBA" id="ARBA00023002"/>
    </source>
</evidence>
<evidence type="ECO:0000313" key="4">
    <source>
        <dbReference type="Proteomes" id="UP000827724"/>
    </source>
</evidence>
<dbReference type="Gene3D" id="3.40.50.720">
    <property type="entry name" value="NAD(P)-binding Rossmann-like Domain"/>
    <property type="match status" value="1"/>
</dbReference>
<comment type="caution">
    <text evidence="3">The sequence shown here is derived from an EMBL/GenBank/DDBJ whole genome shotgun (WGS) entry which is preliminary data.</text>
</comment>
<sequence>MASVTHTEFGRDTTGSQVAASFPDAVRGKTILITGGNRHGLGFSAARALASQSPRRLIIAGRSSAKVQECIDALRRDFPAVDYRPLELDLSEQKSVRASAAAVLSWDDVPAIDLVINSAAVMCVEERTLTGDGVELHLATNHIGHWLLSCLIMPKLIKAAETNAKGATRVVNVSSGSSRWGGLRWSDMNFDKKNKDLPKEEQPIEGLMMGWGYSDVADTAYIPLDGYNRSKSANVLCGIGISRHLFAKHGILGVSVHPGVINTELSRHFPEVVLDKVDDMIEAGMFYRKSFEAGSSTTLVAALDPELSVGVGESKNGAENWGSYLEDCQICDKAHARCVSSQEADRLWAYSEGVVGQEFAW</sequence>
<name>A0A9P8QLS4_9HYPO</name>
<dbReference type="Proteomes" id="UP000827724">
    <property type="component" value="Unassembled WGS sequence"/>
</dbReference>
<dbReference type="PANTHER" id="PTHR24320">
    <property type="entry name" value="RETINOL DEHYDROGENASE"/>
    <property type="match status" value="1"/>
</dbReference>
<evidence type="ECO:0008006" key="5">
    <source>
        <dbReference type="Google" id="ProtNLM"/>
    </source>
</evidence>
<proteinExistence type="inferred from homology"/>
<reference evidence="3" key="1">
    <citation type="submission" date="2021-08" db="EMBL/GenBank/DDBJ databases">
        <title>Chromosome-Level Trichoderma cornu-damae using Hi-C Data.</title>
        <authorList>
            <person name="Kim C.S."/>
        </authorList>
    </citation>
    <scope>NUCLEOTIDE SEQUENCE</scope>
    <source>
        <strain evidence="3">KA19-0412C</strain>
    </source>
</reference>
<dbReference type="OrthoDB" id="191139at2759"/>